<dbReference type="STRING" id="1494590.ATN84_14075"/>
<dbReference type="InterPro" id="IPR007709">
    <property type="entry name" value="N-FG_amidohydro"/>
</dbReference>
<organism evidence="1 2">
    <name type="scientific">Paramesorhizobium deserti</name>
    <dbReference type="NCBI Taxonomy" id="1494590"/>
    <lineage>
        <taxon>Bacteria</taxon>
        <taxon>Pseudomonadati</taxon>
        <taxon>Pseudomonadota</taxon>
        <taxon>Alphaproteobacteria</taxon>
        <taxon>Hyphomicrobiales</taxon>
        <taxon>Phyllobacteriaceae</taxon>
        <taxon>Paramesorhizobium</taxon>
    </lineage>
</organism>
<dbReference type="AlphaFoldDB" id="A0A135HS87"/>
<reference evidence="1 2" key="1">
    <citation type="submission" date="2015-11" db="EMBL/GenBank/DDBJ databases">
        <title>Draft genome sequence of Paramesorhizobium deserti A-3-E, a strain highly resistant to diverse beta-lactam antibiotics.</title>
        <authorList>
            <person name="Lv R."/>
            <person name="Yang X."/>
            <person name="Fang N."/>
            <person name="Guo J."/>
            <person name="Luo X."/>
            <person name="Peng F."/>
            <person name="Yang R."/>
            <person name="Cui Y."/>
            <person name="Fang C."/>
            <person name="Song Y."/>
        </authorList>
    </citation>
    <scope>NUCLEOTIDE SEQUENCE [LARGE SCALE GENOMIC DNA]</scope>
    <source>
        <strain evidence="1 2">A-3-E</strain>
    </source>
</reference>
<dbReference type="OrthoDB" id="9815326at2"/>
<gene>
    <name evidence="1" type="ORF">ATN84_14075</name>
</gene>
<dbReference type="SUPFAM" id="SSF53187">
    <property type="entry name" value="Zn-dependent exopeptidases"/>
    <property type="match status" value="1"/>
</dbReference>
<dbReference type="PIRSF" id="PIRSF029730">
    <property type="entry name" value="UCP029730"/>
    <property type="match status" value="1"/>
</dbReference>
<dbReference type="Gene3D" id="3.40.630.40">
    <property type="entry name" value="Zn-dependent exopeptidases"/>
    <property type="match status" value="1"/>
</dbReference>
<name>A0A135HS87_9HYPH</name>
<accession>A0A135HS87</accession>
<protein>
    <submittedName>
        <fullName evidence="1">N-formylglutamate amidohydrolase</fullName>
    </submittedName>
</protein>
<dbReference type="EMBL" id="LNTU01000034">
    <property type="protein sequence ID" value="KXF76049.1"/>
    <property type="molecule type" value="Genomic_DNA"/>
</dbReference>
<comment type="caution">
    <text evidence="1">The sequence shown here is derived from an EMBL/GenBank/DDBJ whole genome shotgun (WGS) entry which is preliminary data.</text>
</comment>
<sequence length="255" mass="27785">MADAIAVADVEIPVRITNGHGKSPVLLLCDHASNHIPSGFDTLGLTKKDLQRHIAWDPGALGVAREMSRLLDAPLVESCISRLIVDCNRPLDAPDLVPSLSELTNIPGNMHLSESEIAERVVLAHAPYHAAIEALVASRIAAGIPPVLVAIHTFTPVYRGEERPWHVGIIHDDDTRLAAPIIAGLQAMAGLCVGINQPYSPADRVYYTLERHAQAKQLKAVMIEIRNDLVTTEQQEKQWGERLARILGEVEGEVL</sequence>
<dbReference type="Pfam" id="PF05013">
    <property type="entry name" value="FGase"/>
    <property type="match status" value="1"/>
</dbReference>
<dbReference type="Proteomes" id="UP000070107">
    <property type="component" value="Unassembled WGS sequence"/>
</dbReference>
<dbReference type="InterPro" id="IPR011227">
    <property type="entry name" value="UCP029730"/>
</dbReference>
<proteinExistence type="predicted"/>
<evidence type="ECO:0000313" key="1">
    <source>
        <dbReference type="EMBL" id="KXF76049.1"/>
    </source>
</evidence>
<dbReference type="GO" id="GO:0016787">
    <property type="term" value="F:hydrolase activity"/>
    <property type="evidence" value="ECO:0007669"/>
    <property type="project" value="UniProtKB-KW"/>
</dbReference>
<evidence type="ECO:0000313" key="2">
    <source>
        <dbReference type="Proteomes" id="UP000070107"/>
    </source>
</evidence>
<keyword evidence="2" id="KW-1185">Reference proteome</keyword>
<dbReference type="RefSeq" id="WP_068882791.1">
    <property type="nucleotide sequence ID" value="NZ_LNTU01000034.1"/>
</dbReference>
<keyword evidence="1" id="KW-0378">Hydrolase</keyword>